<organism evidence="3 4">
    <name type="scientific">Anaerolinea thermophila (strain DSM 14523 / JCM 11388 / NBRC 100420 / UNI-1)</name>
    <dbReference type="NCBI Taxonomy" id="926569"/>
    <lineage>
        <taxon>Bacteria</taxon>
        <taxon>Bacillati</taxon>
        <taxon>Chloroflexota</taxon>
        <taxon>Anaerolineae</taxon>
        <taxon>Anaerolineales</taxon>
        <taxon>Anaerolineaceae</taxon>
        <taxon>Anaerolinea</taxon>
    </lineage>
</organism>
<reference evidence="3 4" key="1">
    <citation type="submission" date="2010-12" db="EMBL/GenBank/DDBJ databases">
        <title>Whole genome sequence of Anaerolinea thermophila UNI-1.</title>
        <authorList>
            <person name="Narita-Yamada S."/>
            <person name="Kishi E."/>
            <person name="Watanabe Y."/>
            <person name="Takasaki K."/>
            <person name="Ankai A."/>
            <person name="Oguchi A."/>
            <person name="Fukui S."/>
            <person name="Takahashi M."/>
            <person name="Yashiro I."/>
            <person name="Hosoyama A."/>
            <person name="Sekiguchi Y."/>
            <person name="Hanada S."/>
            <person name="Fujita N."/>
        </authorList>
    </citation>
    <scope>NUCLEOTIDE SEQUENCE [LARGE SCALE GENOMIC DNA]</scope>
    <source>
        <strain evidence="4">DSM 14523 / JCM 11388 / NBRC 100420 / UNI-1</strain>
    </source>
</reference>
<keyword evidence="1" id="KW-0175">Coiled coil</keyword>
<evidence type="ECO:0000259" key="2">
    <source>
        <dbReference type="Pfam" id="PF14353"/>
    </source>
</evidence>
<dbReference type="eggNOG" id="ENOG5032TQR">
    <property type="taxonomic scope" value="Bacteria"/>
</dbReference>
<dbReference type="AlphaFoldDB" id="E8N4J9"/>
<dbReference type="RefSeq" id="WP_013559750.1">
    <property type="nucleotide sequence ID" value="NC_014960.1"/>
</dbReference>
<evidence type="ECO:0000313" key="4">
    <source>
        <dbReference type="Proteomes" id="UP000008922"/>
    </source>
</evidence>
<evidence type="ECO:0000313" key="3">
    <source>
        <dbReference type="EMBL" id="BAJ63363.1"/>
    </source>
</evidence>
<dbReference type="InterPro" id="IPR025682">
    <property type="entry name" value="CpXC_dom"/>
</dbReference>
<proteinExistence type="predicted"/>
<dbReference type="Proteomes" id="UP000008922">
    <property type="component" value="Chromosome"/>
</dbReference>
<name>E8N4J9_ANATU</name>
<dbReference type="OrthoDB" id="150880at2"/>
<evidence type="ECO:0000256" key="1">
    <source>
        <dbReference type="SAM" id="Coils"/>
    </source>
</evidence>
<protein>
    <recommendedName>
        <fullName evidence="2">CpXC domain-containing protein</fullName>
    </recommendedName>
</protein>
<dbReference type="EMBL" id="AP012029">
    <property type="protein sequence ID" value="BAJ63363.1"/>
    <property type="molecule type" value="Genomic_DNA"/>
</dbReference>
<keyword evidence="4" id="KW-1185">Reference proteome</keyword>
<sequence>MAKIQTSCPRCRQPVLAEVEQLLDMKVDPKAKQKLLAGTYNRAVCQNCGYDGPIPMPLVYHDPEKELLLTYFPPELGIPLNEQERLLGPYIKQVTERLQPEERKAYLFRPQSMLTMQTMIDRVLEADGITREMIEKSQKRLNLIQRLLNATPSSRPEIVRQEEEIIDQEFFQMLGQLIEASLAGGDRATAQALVNLQKEILPLTQVGQQILSDSSAIQTALQDLQEAGKRGLTREALLDLMLKQTNPAAVEALARVTVTGLDYEFFTILSERIEKAPEAEQSRLVQLRDKLLAMTQEVNRQIQEQMQSARKLVDNILNAPNLEKALEENLGSLDEFFAEALREALEQARQKGDIERSARIQKIVSILQEAAKPPAEYELIENLLSLQDEVSRRELLEKNEEKITPEFLQILSGLVSQMEEQGQEEFAHQLERVYKQVLRFSMEMNMKRG</sequence>
<feature type="domain" description="CpXC" evidence="2">
    <location>
        <begin position="7"/>
        <end position="135"/>
    </location>
</feature>
<dbReference type="KEGG" id="atm:ANT_13310"/>
<feature type="coiled-coil region" evidence="1">
    <location>
        <begin position="284"/>
        <end position="319"/>
    </location>
</feature>
<gene>
    <name evidence="3" type="ordered locus">ANT_13310</name>
</gene>
<dbReference type="InParanoid" id="E8N4J9"/>
<accession>E8N4J9</accession>
<dbReference type="Pfam" id="PF14353">
    <property type="entry name" value="CpXC"/>
    <property type="match status" value="1"/>
</dbReference>
<dbReference type="STRING" id="926569.ANT_13310"/>
<dbReference type="HOGENOM" id="CLU_628281_0_0_0"/>